<comment type="caution">
    <text evidence="1">The sequence shown here is derived from an EMBL/GenBank/DDBJ whole genome shotgun (WGS) entry which is preliminary data.</text>
</comment>
<dbReference type="Proteomes" id="UP000237423">
    <property type="component" value="Unassembled WGS sequence"/>
</dbReference>
<evidence type="ECO:0000313" key="1">
    <source>
        <dbReference type="EMBL" id="POZ53750.1"/>
    </source>
</evidence>
<dbReference type="AlphaFoldDB" id="A0A2S5CSF0"/>
<reference evidence="1 2" key="1">
    <citation type="submission" date="2017-11" db="EMBL/GenBank/DDBJ databases">
        <title>Draft Genome Sequence of Methylobacter psychrotolerans Sph1T, an Obligate Methanotroph from Low-Temperature Environments.</title>
        <authorList>
            <person name="Oshkin I.Y."/>
            <person name="Miroshnikov K."/>
            <person name="Belova S.E."/>
            <person name="Korzhenkov A."/>
            <person name="Toshchakov S.V."/>
            <person name="Dedysh S.N."/>
        </authorList>
    </citation>
    <scope>NUCLEOTIDE SEQUENCE [LARGE SCALE GENOMIC DNA]</scope>
    <source>
        <strain evidence="1 2">Sph1</strain>
    </source>
</reference>
<dbReference type="EMBL" id="PGFZ01000001">
    <property type="protein sequence ID" value="POZ53750.1"/>
    <property type="molecule type" value="Genomic_DNA"/>
</dbReference>
<proteinExistence type="predicted"/>
<protein>
    <submittedName>
        <fullName evidence="1">Uncharacterized protein</fullName>
    </submittedName>
</protein>
<dbReference type="RefSeq" id="WP_249027967.1">
    <property type="nucleotide sequence ID" value="NZ_PGFZ01000001.1"/>
</dbReference>
<gene>
    <name evidence="1" type="ORF">AADEFJLK_00791</name>
</gene>
<accession>A0A2S5CSF0</accession>
<sequence>MMTLFCQHPSKKLQRLVLLGWFCCLQGCVSSPALLDDAVISYDKSITETLSKQLLLNIARAHQHQPMHFTGISNIAATFGFQFTAGAGPAFTGDSGALLVPSFGGSISENPTISIVPMEGEEFTRRLLEPLQEAKLTMLLRQGADVDLILRLLIDELRLTDAKGDQVYPNQPADAPGYRTFRQAMLHLSAIQDRHALYVNPLLFDRSWVLPAATFSTDQFSDLQNEFTVHYDIEHQQLKLTKRVTGHIILSNYNPVSLSNAEREQLQQEADSLHSNEIMVDIRPGYPGGEWPWHGTLRLRSFHNVLNFIGQGISDSPEYAVAQHPQTPPVKENPAQTLAVIVSDNEPKQADLSVKFAGRYYAVKPEVGYQWNREGFRLLYQVFQMTMSELSQQDAPSITIAK</sequence>
<name>A0A2S5CSF0_9GAMM</name>
<organism evidence="1 2">
    <name type="scientific">Methylovulum psychrotolerans</name>
    <dbReference type="NCBI Taxonomy" id="1704499"/>
    <lineage>
        <taxon>Bacteria</taxon>
        <taxon>Pseudomonadati</taxon>
        <taxon>Pseudomonadota</taxon>
        <taxon>Gammaproteobacteria</taxon>
        <taxon>Methylococcales</taxon>
        <taxon>Methylococcaceae</taxon>
        <taxon>Methylovulum</taxon>
    </lineage>
</organism>
<evidence type="ECO:0000313" key="2">
    <source>
        <dbReference type="Proteomes" id="UP000237423"/>
    </source>
</evidence>